<dbReference type="RefSeq" id="XP_009022428.1">
    <property type="nucleotide sequence ID" value="XM_009024180.1"/>
</dbReference>
<dbReference type="SMART" id="SM00220">
    <property type="entry name" value="S_TKc"/>
    <property type="match status" value="1"/>
</dbReference>
<name>T1FYL6_HELRO</name>
<evidence type="ECO:0000313" key="18">
    <source>
        <dbReference type="EnsemblMetazoa" id="HelroP66475"/>
    </source>
</evidence>
<evidence type="ECO:0000256" key="14">
    <source>
        <dbReference type="PIRSR" id="PIRSR000615-3"/>
    </source>
</evidence>
<dbReference type="GO" id="GO:0007165">
    <property type="term" value="P:signal transduction"/>
    <property type="evidence" value="ECO:0000318"/>
    <property type="project" value="GO_Central"/>
</dbReference>
<dbReference type="InParanoid" id="T1FYL6"/>
<evidence type="ECO:0000259" key="16">
    <source>
        <dbReference type="PROSITE" id="PS50011"/>
    </source>
</evidence>
<dbReference type="PIRSF" id="PIRSF000615">
    <property type="entry name" value="TyrPK_CSF1-R"/>
    <property type="match status" value="1"/>
</dbReference>
<keyword evidence="4" id="KW-0728">SH3 domain</keyword>
<feature type="active site" description="Proton acceptor" evidence="13">
    <location>
        <position position="128"/>
    </location>
</feature>
<dbReference type="EMBL" id="AMQM01001133">
    <property type="status" value="NOT_ANNOTATED_CDS"/>
    <property type="molecule type" value="Genomic_DNA"/>
</dbReference>
<dbReference type="KEGG" id="hro:HELRODRAFT_66475"/>
<keyword evidence="14" id="KW-0460">Magnesium</keyword>
<comment type="similarity">
    <text evidence="2">Belongs to the protein kinase superfamily. STE Ser/Thr protein kinase family. MAP kinase kinase kinase subfamily.</text>
</comment>
<reference evidence="19" key="1">
    <citation type="submission" date="2012-12" db="EMBL/GenBank/DDBJ databases">
        <authorList>
            <person name="Hellsten U."/>
            <person name="Grimwood J."/>
            <person name="Chapman J.A."/>
            <person name="Shapiro H."/>
            <person name="Aerts A."/>
            <person name="Otillar R.P."/>
            <person name="Terry A.Y."/>
            <person name="Boore J.L."/>
            <person name="Simakov O."/>
            <person name="Marletaz F."/>
            <person name="Cho S.-J."/>
            <person name="Edsinger-Gonzales E."/>
            <person name="Havlak P."/>
            <person name="Kuo D.-H."/>
            <person name="Larsson T."/>
            <person name="Lv J."/>
            <person name="Arendt D."/>
            <person name="Savage R."/>
            <person name="Osoegawa K."/>
            <person name="de Jong P."/>
            <person name="Lindberg D.R."/>
            <person name="Seaver E.C."/>
            <person name="Weisblat D.A."/>
            <person name="Putnam N.H."/>
            <person name="Grigoriev I.V."/>
            <person name="Rokhsar D.S."/>
        </authorList>
    </citation>
    <scope>NUCLEOTIDE SEQUENCE</scope>
</reference>
<protein>
    <recommendedName>
        <fullName evidence="3">mitogen-activated protein kinase kinase kinase</fullName>
        <ecNumber evidence="3">2.7.11.25</ecNumber>
    </recommendedName>
</protein>
<dbReference type="STRING" id="6412.T1FYL6"/>
<dbReference type="InterPro" id="IPR008271">
    <property type="entry name" value="Ser/Thr_kinase_AS"/>
</dbReference>
<evidence type="ECO:0000256" key="8">
    <source>
        <dbReference type="ARBA" id="ARBA00022741"/>
    </source>
</evidence>
<feature type="domain" description="Protein kinase" evidence="16">
    <location>
        <begin position="3"/>
        <end position="279"/>
    </location>
</feature>
<keyword evidence="15" id="KW-0175">Coiled coil</keyword>
<dbReference type="Gene3D" id="3.30.200.20">
    <property type="entry name" value="Phosphorylase Kinase, domain 1"/>
    <property type="match status" value="1"/>
</dbReference>
<evidence type="ECO:0000256" key="5">
    <source>
        <dbReference type="ARBA" id="ARBA00022527"/>
    </source>
</evidence>
<dbReference type="PANTHER" id="PTHR44329">
    <property type="entry name" value="SERINE/THREONINE-PROTEIN KINASE TNNI3K-RELATED"/>
    <property type="match status" value="1"/>
</dbReference>
<proteinExistence type="inferred from homology"/>
<comment type="catalytic activity">
    <reaction evidence="12">
        <text>L-seryl-[protein] + ATP = O-phospho-L-seryl-[protein] + ADP + H(+)</text>
        <dbReference type="Rhea" id="RHEA:17989"/>
        <dbReference type="Rhea" id="RHEA-COMP:9863"/>
        <dbReference type="Rhea" id="RHEA-COMP:11604"/>
        <dbReference type="ChEBI" id="CHEBI:15378"/>
        <dbReference type="ChEBI" id="CHEBI:29999"/>
        <dbReference type="ChEBI" id="CHEBI:30616"/>
        <dbReference type="ChEBI" id="CHEBI:83421"/>
        <dbReference type="ChEBI" id="CHEBI:456216"/>
        <dbReference type="EC" id="2.7.11.25"/>
    </reaction>
</comment>
<organism evidence="18 19">
    <name type="scientific">Helobdella robusta</name>
    <name type="common">Californian leech</name>
    <dbReference type="NCBI Taxonomy" id="6412"/>
    <lineage>
        <taxon>Eukaryota</taxon>
        <taxon>Metazoa</taxon>
        <taxon>Spiralia</taxon>
        <taxon>Lophotrochozoa</taxon>
        <taxon>Annelida</taxon>
        <taxon>Clitellata</taxon>
        <taxon>Hirudinea</taxon>
        <taxon>Rhynchobdellida</taxon>
        <taxon>Glossiphoniidae</taxon>
        <taxon>Helobdella</taxon>
    </lineage>
</organism>
<reference evidence="17 19" key="2">
    <citation type="journal article" date="2013" name="Nature">
        <title>Insights into bilaterian evolution from three spiralian genomes.</title>
        <authorList>
            <person name="Simakov O."/>
            <person name="Marletaz F."/>
            <person name="Cho S.J."/>
            <person name="Edsinger-Gonzales E."/>
            <person name="Havlak P."/>
            <person name="Hellsten U."/>
            <person name="Kuo D.H."/>
            <person name="Larsson T."/>
            <person name="Lv J."/>
            <person name="Arendt D."/>
            <person name="Savage R."/>
            <person name="Osoegawa K."/>
            <person name="de Jong P."/>
            <person name="Grimwood J."/>
            <person name="Chapman J.A."/>
            <person name="Shapiro H."/>
            <person name="Aerts A."/>
            <person name="Otillar R.P."/>
            <person name="Terry A.Y."/>
            <person name="Boore J.L."/>
            <person name="Grigoriev I.V."/>
            <person name="Lindberg D.R."/>
            <person name="Seaver E.C."/>
            <person name="Weisblat D.A."/>
            <person name="Putnam N.H."/>
            <person name="Rokhsar D.S."/>
        </authorList>
    </citation>
    <scope>NUCLEOTIDE SEQUENCE</scope>
</reference>
<dbReference type="GO" id="GO:0004709">
    <property type="term" value="F:MAP kinase kinase kinase activity"/>
    <property type="evidence" value="ECO:0007669"/>
    <property type="project" value="UniProtKB-EC"/>
</dbReference>
<keyword evidence="19" id="KW-1185">Reference proteome</keyword>
<dbReference type="AlphaFoldDB" id="T1FYL6"/>
<dbReference type="GO" id="GO:0005737">
    <property type="term" value="C:cytoplasm"/>
    <property type="evidence" value="ECO:0000318"/>
    <property type="project" value="GO_Central"/>
</dbReference>
<dbReference type="GO" id="GO:0005524">
    <property type="term" value="F:ATP binding"/>
    <property type="evidence" value="ECO:0007669"/>
    <property type="project" value="UniProtKB-KW"/>
</dbReference>
<gene>
    <name evidence="18" type="primary">20213914</name>
    <name evidence="17" type="ORF">HELRODRAFT_66475</name>
</gene>
<evidence type="ECO:0000256" key="12">
    <source>
        <dbReference type="ARBA" id="ARBA00048329"/>
    </source>
</evidence>
<evidence type="ECO:0000256" key="10">
    <source>
        <dbReference type="ARBA" id="ARBA00022840"/>
    </source>
</evidence>
<dbReference type="PROSITE" id="PS00108">
    <property type="entry name" value="PROTEIN_KINASE_ST"/>
    <property type="match status" value="1"/>
</dbReference>
<dbReference type="OMA" id="QTDNGQV"/>
<dbReference type="InterPro" id="IPR051681">
    <property type="entry name" value="Ser/Thr_Kinases-Pseudokinases"/>
</dbReference>
<dbReference type="EnsemblMetazoa" id="HelroT66475">
    <property type="protein sequence ID" value="HelroP66475"/>
    <property type="gene ID" value="HelroG66475"/>
</dbReference>
<keyword evidence="8" id="KW-0547">Nucleotide-binding</keyword>
<dbReference type="Pfam" id="PF07714">
    <property type="entry name" value="PK_Tyr_Ser-Thr"/>
    <property type="match status" value="1"/>
</dbReference>
<evidence type="ECO:0000256" key="11">
    <source>
        <dbReference type="ARBA" id="ARBA00047559"/>
    </source>
</evidence>
<dbReference type="eggNOG" id="KOG0192">
    <property type="taxonomic scope" value="Eukaryota"/>
</dbReference>
<dbReference type="InterPro" id="IPR001245">
    <property type="entry name" value="Ser-Thr/Tyr_kinase_cat_dom"/>
</dbReference>
<dbReference type="InterPro" id="IPR011009">
    <property type="entry name" value="Kinase-like_dom_sf"/>
</dbReference>
<feature type="binding site" evidence="14">
    <location>
        <position position="133"/>
    </location>
    <ligand>
        <name>Mg(2+)</name>
        <dbReference type="ChEBI" id="CHEBI:18420"/>
    </ligand>
</feature>
<dbReference type="FunFam" id="1.10.510.10:FF:000076">
    <property type="entry name" value="Mitogen-activated protein kinase kinase kinase"/>
    <property type="match status" value="1"/>
</dbReference>
<evidence type="ECO:0000256" key="9">
    <source>
        <dbReference type="ARBA" id="ARBA00022777"/>
    </source>
</evidence>
<evidence type="ECO:0000256" key="3">
    <source>
        <dbReference type="ARBA" id="ARBA00012406"/>
    </source>
</evidence>
<evidence type="ECO:0000313" key="17">
    <source>
        <dbReference type="EMBL" id="ESN99148.1"/>
    </source>
</evidence>
<evidence type="ECO:0000256" key="2">
    <source>
        <dbReference type="ARBA" id="ARBA00006529"/>
    </source>
</evidence>
<dbReference type="Proteomes" id="UP000015101">
    <property type="component" value="Unassembled WGS sequence"/>
</dbReference>
<dbReference type="PRINTS" id="PR00109">
    <property type="entry name" value="TYRKINASE"/>
</dbReference>
<feature type="binding site" evidence="14">
    <location>
        <position position="154"/>
    </location>
    <ligand>
        <name>Mg(2+)</name>
        <dbReference type="ChEBI" id="CHEBI:18420"/>
    </ligand>
</feature>
<dbReference type="OrthoDB" id="339325at2759"/>
<evidence type="ECO:0000256" key="7">
    <source>
        <dbReference type="ARBA" id="ARBA00022737"/>
    </source>
</evidence>
<keyword evidence="10" id="KW-0067">ATP-binding</keyword>
<dbReference type="PROSITE" id="PS50011">
    <property type="entry name" value="PROTEIN_KINASE_DOM"/>
    <property type="match status" value="1"/>
</dbReference>
<evidence type="ECO:0000256" key="15">
    <source>
        <dbReference type="SAM" id="Coils"/>
    </source>
</evidence>
<dbReference type="InterPro" id="IPR000719">
    <property type="entry name" value="Prot_kinase_dom"/>
</dbReference>
<dbReference type="EMBL" id="KB097143">
    <property type="protein sequence ID" value="ESN99148.1"/>
    <property type="molecule type" value="Genomic_DNA"/>
</dbReference>
<dbReference type="HOGENOM" id="CLU_000288_7_35_1"/>
<keyword evidence="5" id="KW-0723">Serine/threonine-protein kinase</keyword>
<evidence type="ECO:0000313" key="19">
    <source>
        <dbReference type="Proteomes" id="UP000015101"/>
    </source>
</evidence>
<dbReference type="SUPFAM" id="SSF56112">
    <property type="entry name" value="Protein kinase-like (PK-like)"/>
    <property type="match status" value="1"/>
</dbReference>
<keyword evidence="7" id="KW-0677">Repeat</keyword>
<dbReference type="Gene3D" id="1.10.510.10">
    <property type="entry name" value="Transferase(Phosphotransferase) domain 1"/>
    <property type="match status" value="1"/>
</dbReference>
<evidence type="ECO:0000256" key="4">
    <source>
        <dbReference type="ARBA" id="ARBA00022443"/>
    </source>
</evidence>
<reference evidence="18" key="3">
    <citation type="submission" date="2015-06" db="UniProtKB">
        <authorList>
            <consortium name="EnsemblMetazoa"/>
        </authorList>
    </citation>
    <scope>IDENTIFICATION</scope>
</reference>
<comment type="cofactor">
    <cofactor evidence="1">
        <name>Mg(2+)</name>
        <dbReference type="ChEBI" id="CHEBI:18420"/>
    </cofactor>
</comment>
<sequence>ASLQLEEVIGIGGFGKVVYRGLWCDAEVAVKVSCNESNQQVDHIIDNVRQEAKLLWLLDHENIISLKGVCLQPPNVCLVMEYARGGPLNRALAGKRLSPDVVVEWALQIARGMKYLHEDAPIPLIHRDLKSNNILLLEKFDGVEARDNKMKITDFGLAREIHHITSSSAAGTYAWMAPEVIKNSSFSKYSDVWSYGVVVWELLTGETPYKGIDSLAVAYGVAVNKLTLPIPSTCPSLFKALLEKCWEPVAHERPSFSEVLCMLDELSLSSFVRTPHESFHSLQNDWKQEIETMFEELKSKELELRSREDELNRAALQQKIHEDFLKQREDKLAEKEVELLEREMNIMILQQMISKPALKKRNGKFKKSRLKLLKPTSSKSVNEISS</sequence>
<evidence type="ECO:0000256" key="13">
    <source>
        <dbReference type="PIRSR" id="PIRSR000615-1"/>
    </source>
</evidence>
<keyword evidence="14" id="KW-0479">Metal-binding</keyword>
<feature type="coiled-coil region" evidence="15">
    <location>
        <begin position="283"/>
        <end position="319"/>
    </location>
</feature>
<dbReference type="CTD" id="20213914"/>
<keyword evidence="6" id="KW-0808">Transferase</keyword>
<dbReference type="GeneID" id="20213914"/>
<dbReference type="GO" id="GO:0004672">
    <property type="term" value="F:protein kinase activity"/>
    <property type="evidence" value="ECO:0000318"/>
    <property type="project" value="GO_Central"/>
</dbReference>
<accession>T1FYL6</accession>
<dbReference type="PANTHER" id="PTHR44329:SF293">
    <property type="entry name" value="MITOGEN-ACTIVATED PROTEIN KINASE KINASE KINASE"/>
    <property type="match status" value="1"/>
</dbReference>
<evidence type="ECO:0000256" key="6">
    <source>
        <dbReference type="ARBA" id="ARBA00022679"/>
    </source>
</evidence>
<dbReference type="EC" id="2.7.11.25" evidence="3"/>
<dbReference type="GO" id="GO:0046872">
    <property type="term" value="F:metal ion binding"/>
    <property type="evidence" value="ECO:0007669"/>
    <property type="project" value="UniProtKB-KW"/>
</dbReference>
<comment type="catalytic activity">
    <reaction evidence="11">
        <text>L-threonyl-[protein] + ATP = O-phospho-L-threonyl-[protein] + ADP + H(+)</text>
        <dbReference type="Rhea" id="RHEA:46608"/>
        <dbReference type="Rhea" id="RHEA-COMP:11060"/>
        <dbReference type="Rhea" id="RHEA-COMP:11605"/>
        <dbReference type="ChEBI" id="CHEBI:15378"/>
        <dbReference type="ChEBI" id="CHEBI:30013"/>
        <dbReference type="ChEBI" id="CHEBI:30616"/>
        <dbReference type="ChEBI" id="CHEBI:61977"/>
        <dbReference type="ChEBI" id="CHEBI:456216"/>
        <dbReference type="EC" id="2.7.11.25"/>
    </reaction>
</comment>
<evidence type="ECO:0000256" key="1">
    <source>
        <dbReference type="ARBA" id="ARBA00001946"/>
    </source>
</evidence>
<keyword evidence="9" id="KW-0418">Kinase</keyword>